<evidence type="ECO:0000256" key="6">
    <source>
        <dbReference type="ARBA" id="ARBA00023180"/>
    </source>
</evidence>
<keyword evidence="3 7" id="KW-0378">Hydrolase</keyword>
<dbReference type="GO" id="GO:0009395">
    <property type="term" value="P:phospholipid catabolic process"/>
    <property type="evidence" value="ECO:0007669"/>
    <property type="project" value="TreeGrafter"/>
</dbReference>
<evidence type="ECO:0000256" key="7">
    <source>
        <dbReference type="RuleBase" id="RU364138"/>
    </source>
</evidence>
<keyword evidence="2" id="KW-0732">Signal</keyword>
<evidence type="ECO:0000256" key="4">
    <source>
        <dbReference type="ARBA" id="ARBA00022963"/>
    </source>
</evidence>
<evidence type="ECO:0000313" key="8">
    <source>
        <dbReference type="EMBL" id="KAF0308875.1"/>
    </source>
</evidence>
<dbReference type="GO" id="GO:0004620">
    <property type="term" value="F:phospholipase activity"/>
    <property type="evidence" value="ECO:0007669"/>
    <property type="project" value="InterPro"/>
</dbReference>
<keyword evidence="9" id="KW-1185">Reference proteome</keyword>
<dbReference type="InterPro" id="IPR007000">
    <property type="entry name" value="PLipase_B-like"/>
</dbReference>
<comment type="function">
    <text evidence="7">Putative phospholipase.</text>
</comment>
<gene>
    <name evidence="8" type="primary">Plbd2_2</name>
    <name evidence="8" type="ORF">FJT64_019951</name>
</gene>
<dbReference type="PANTHER" id="PTHR12370:SF3">
    <property type="entry name" value="PHOSPHOLIPASE B-LIKE 2-RELATED"/>
    <property type="match status" value="1"/>
</dbReference>
<evidence type="ECO:0000313" key="9">
    <source>
        <dbReference type="Proteomes" id="UP000440578"/>
    </source>
</evidence>
<keyword evidence="4 7" id="KW-0442">Lipid degradation</keyword>
<sequence length="471" mass="53204">MTRRLPVLCFDFHSLQTYMTPPTMRLLALSVALAASLCTCDASLASVTYTEDHKFHVQDGVAENWVAKANLTRKYYETGWDFLEVETNGDYPDNDQAYAAGLVEAYLTKDLVVMHWNNTVSGYCQWQGQEMCDKLNDYVATNEQWVNSMVEQNAASDPYWHQVGLVYQQLNGLIDGVDLTPTIPGDPGVKKSRWLNIAGDLEDLEVALTTPANRPKHLKASWGSRTLGSGHCSALIKVLPGGEDLYTAQVTWSSFQSMMRIQKRYVFNYGQTDGPDKVAIPGRVSTFSSYPGILSSQVLEWIRAVVANNLATSGEEWTDVFGRHNSGTYNNQWMVSQQYWPSYNSPYFPEIFNLSGNPELVDEYGDWFSYDMTPRARIFRRDQDGVTDVGSMMKLMRYNDYKNDPLSACDCDPPYSGENAISARCDLNPANGTYPFSALGHRDHGGTDMKLTTIQTDLFQFDPIQWDFQWQ</sequence>
<dbReference type="PANTHER" id="PTHR12370">
    <property type="entry name" value="PHOSPHOLIPASE B-RELATED"/>
    <property type="match status" value="1"/>
</dbReference>
<keyword evidence="6" id="KW-0325">Glycoprotein</keyword>
<dbReference type="OrthoDB" id="443524at2759"/>
<dbReference type="GO" id="GO:0005576">
    <property type="term" value="C:extracellular region"/>
    <property type="evidence" value="ECO:0007669"/>
    <property type="project" value="TreeGrafter"/>
</dbReference>
<dbReference type="EMBL" id="VIIS01000456">
    <property type="protein sequence ID" value="KAF0308875.1"/>
    <property type="molecule type" value="Genomic_DNA"/>
</dbReference>
<reference evidence="8 9" key="1">
    <citation type="submission" date="2019-07" db="EMBL/GenBank/DDBJ databases">
        <title>Draft genome assembly of a fouling barnacle, Amphibalanus amphitrite (Darwin, 1854): The first reference genome for Thecostraca.</title>
        <authorList>
            <person name="Kim W."/>
        </authorList>
    </citation>
    <scope>NUCLEOTIDE SEQUENCE [LARGE SCALE GENOMIC DNA]</scope>
    <source>
        <strain evidence="8">SNU_AA5</strain>
        <tissue evidence="8">Soma without cirri and trophi</tissue>
    </source>
</reference>
<evidence type="ECO:0000256" key="5">
    <source>
        <dbReference type="ARBA" id="ARBA00023098"/>
    </source>
</evidence>
<dbReference type="AlphaFoldDB" id="A0A6A4WQ10"/>
<proteinExistence type="inferred from homology"/>
<dbReference type="Pfam" id="PF04916">
    <property type="entry name" value="Phospholip_B"/>
    <property type="match status" value="2"/>
</dbReference>
<dbReference type="EC" id="3.1.1.-" evidence="7"/>
<protein>
    <recommendedName>
        <fullName evidence="7">Phospholipase B-like</fullName>
        <ecNumber evidence="7">3.1.1.-</ecNumber>
    </recommendedName>
</protein>
<dbReference type="Proteomes" id="UP000440578">
    <property type="component" value="Unassembled WGS sequence"/>
</dbReference>
<keyword evidence="5 7" id="KW-0443">Lipid metabolism</keyword>
<evidence type="ECO:0000256" key="3">
    <source>
        <dbReference type="ARBA" id="ARBA00022801"/>
    </source>
</evidence>
<organism evidence="8 9">
    <name type="scientific">Amphibalanus amphitrite</name>
    <name type="common">Striped barnacle</name>
    <name type="synonym">Balanus amphitrite</name>
    <dbReference type="NCBI Taxonomy" id="1232801"/>
    <lineage>
        <taxon>Eukaryota</taxon>
        <taxon>Metazoa</taxon>
        <taxon>Ecdysozoa</taxon>
        <taxon>Arthropoda</taxon>
        <taxon>Crustacea</taxon>
        <taxon>Multicrustacea</taxon>
        <taxon>Cirripedia</taxon>
        <taxon>Thoracica</taxon>
        <taxon>Thoracicalcarea</taxon>
        <taxon>Balanomorpha</taxon>
        <taxon>Balanoidea</taxon>
        <taxon>Balanidae</taxon>
        <taxon>Amphibalaninae</taxon>
        <taxon>Amphibalanus</taxon>
    </lineage>
</organism>
<comment type="similarity">
    <text evidence="1 7">Belongs to the phospholipase B-like family.</text>
</comment>
<evidence type="ECO:0000256" key="1">
    <source>
        <dbReference type="ARBA" id="ARBA00007835"/>
    </source>
</evidence>
<evidence type="ECO:0000256" key="2">
    <source>
        <dbReference type="ARBA" id="ARBA00022729"/>
    </source>
</evidence>
<name>A0A6A4WQ10_AMPAM</name>
<dbReference type="Gene3D" id="3.60.60.30">
    <property type="match status" value="3"/>
</dbReference>
<accession>A0A6A4WQ10</accession>
<comment type="caution">
    <text evidence="8">The sequence shown here is derived from an EMBL/GenBank/DDBJ whole genome shotgun (WGS) entry which is preliminary data.</text>
</comment>